<dbReference type="SUPFAM" id="SSF49606">
    <property type="entry name" value="Neurophysin II"/>
    <property type="match status" value="1"/>
</dbReference>
<dbReference type="InterPro" id="IPR036387">
    <property type="entry name" value="Neurhyp_horm_dom_sf"/>
</dbReference>
<keyword evidence="2" id="KW-1015">Disulfide bond</keyword>
<sequence>SRARSRFLGARRGWKKKKITGWGERAAPLPPHFHPVQCLPCGPRNQGRCFGPNICCGEELGCYLGTPETLRCREENFLPTPCEAGRKPCGGDGANCAAPGICCSSEGCVADPACEREALFA</sequence>
<reference evidence="3" key="2">
    <citation type="submission" date="2025-08" db="UniProtKB">
        <authorList>
            <consortium name="Ensembl"/>
        </authorList>
    </citation>
    <scope>IDENTIFICATION</scope>
</reference>
<dbReference type="SMART" id="SM00003">
    <property type="entry name" value="NH"/>
    <property type="match status" value="1"/>
</dbReference>
<keyword evidence="4" id="KW-1185">Reference proteome</keyword>
<dbReference type="FunFam" id="2.60.9.10:FF:000001">
    <property type="entry name" value="oxytocin-neurophysin 1"/>
    <property type="match status" value="1"/>
</dbReference>
<dbReference type="InterPro" id="IPR000981">
    <property type="entry name" value="Neurhyp_horm"/>
</dbReference>
<evidence type="ECO:0000256" key="1">
    <source>
        <dbReference type="ARBA" id="ARBA00007369"/>
    </source>
</evidence>
<dbReference type="GO" id="GO:0031894">
    <property type="term" value="F:V1A vasopressin receptor binding"/>
    <property type="evidence" value="ECO:0007669"/>
    <property type="project" value="TreeGrafter"/>
</dbReference>
<comment type="similarity">
    <text evidence="1">Belongs to the vasopressin/oxytocin family.</text>
</comment>
<organism evidence="3 4">
    <name type="scientific">Cairina moschata</name>
    <name type="common">Muscovy duck</name>
    <dbReference type="NCBI Taxonomy" id="8855"/>
    <lineage>
        <taxon>Eukaryota</taxon>
        <taxon>Metazoa</taxon>
        <taxon>Chordata</taxon>
        <taxon>Craniata</taxon>
        <taxon>Vertebrata</taxon>
        <taxon>Euteleostomi</taxon>
        <taxon>Archelosauria</taxon>
        <taxon>Archosauria</taxon>
        <taxon>Dinosauria</taxon>
        <taxon>Saurischia</taxon>
        <taxon>Theropoda</taxon>
        <taxon>Coelurosauria</taxon>
        <taxon>Aves</taxon>
        <taxon>Neognathae</taxon>
        <taxon>Galloanserae</taxon>
        <taxon>Anseriformes</taxon>
        <taxon>Anatidae</taxon>
        <taxon>Anatinae</taxon>
        <taxon>Cairina</taxon>
    </lineage>
</organism>
<evidence type="ECO:0000256" key="2">
    <source>
        <dbReference type="ARBA" id="ARBA00023157"/>
    </source>
</evidence>
<dbReference type="AlphaFoldDB" id="A0A8C3CL15"/>
<evidence type="ECO:0000313" key="3">
    <source>
        <dbReference type="Ensembl" id="ENSCMMP00000022265.1"/>
    </source>
</evidence>
<proteinExistence type="inferred from homology"/>
<evidence type="ECO:0000313" key="4">
    <source>
        <dbReference type="Proteomes" id="UP000694556"/>
    </source>
</evidence>
<reference evidence="3" key="3">
    <citation type="submission" date="2025-09" db="UniProtKB">
        <authorList>
            <consortium name="Ensembl"/>
        </authorList>
    </citation>
    <scope>IDENTIFICATION</scope>
</reference>
<protein>
    <submittedName>
        <fullName evidence="3">Uncharacterized protein</fullName>
    </submittedName>
</protein>
<accession>A0A8C3CL15</accession>
<dbReference type="PANTHER" id="PTHR11681:SF9">
    <property type="entry name" value="VASOPRESSIN-NEUROPHYSIN 2-COPEPTIN"/>
    <property type="match status" value="1"/>
</dbReference>
<dbReference type="Gene3D" id="2.60.9.10">
    <property type="entry name" value="Neurohypophysial hormone domain"/>
    <property type="match status" value="1"/>
</dbReference>
<dbReference type="GO" id="GO:0005185">
    <property type="term" value="F:neurohypophyseal hormone activity"/>
    <property type="evidence" value="ECO:0007669"/>
    <property type="project" value="InterPro"/>
</dbReference>
<dbReference type="GO" id="GO:0030141">
    <property type="term" value="C:secretory granule"/>
    <property type="evidence" value="ECO:0007669"/>
    <property type="project" value="TreeGrafter"/>
</dbReference>
<name>A0A8C3CL15_CAIMO</name>
<dbReference type="GO" id="GO:0005615">
    <property type="term" value="C:extracellular space"/>
    <property type="evidence" value="ECO:0007669"/>
    <property type="project" value="TreeGrafter"/>
</dbReference>
<reference evidence="3" key="1">
    <citation type="submission" date="2018-09" db="EMBL/GenBank/DDBJ databases">
        <title>Common duck and Muscovy duck high density SNP chip.</title>
        <authorList>
            <person name="Vignal A."/>
            <person name="Thebault N."/>
            <person name="Warren W.C."/>
        </authorList>
    </citation>
    <scope>NUCLEOTIDE SEQUENCE [LARGE SCALE GENOMIC DNA]</scope>
</reference>
<dbReference type="Ensembl" id="ENSCMMT00000024399.1">
    <property type="protein sequence ID" value="ENSCMMP00000022265.1"/>
    <property type="gene ID" value="ENSCMMG00000013983.1"/>
</dbReference>
<dbReference type="PANTHER" id="PTHR11681">
    <property type="entry name" value="NEUROPHYSIN"/>
    <property type="match status" value="1"/>
</dbReference>
<dbReference type="Proteomes" id="UP000694556">
    <property type="component" value="Chromosome 4"/>
</dbReference>
<dbReference type="Pfam" id="PF00184">
    <property type="entry name" value="Hormone_5"/>
    <property type="match status" value="1"/>
</dbReference>
<dbReference type="PRINTS" id="PR00831">
    <property type="entry name" value="NEUROPHYSIN"/>
</dbReference>